<dbReference type="HAMAP" id="MF_00503">
    <property type="entry name" value="Ribosomal_bL9"/>
    <property type="match status" value="1"/>
</dbReference>
<evidence type="ECO:0000256" key="6">
    <source>
        <dbReference type="ARBA" id="ARBA00035292"/>
    </source>
</evidence>
<dbReference type="PANTHER" id="PTHR21368">
    <property type="entry name" value="50S RIBOSOMAL PROTEIN L9"/>
    <property type="match status" value="1"/>
</dbReference>
<proteinExistence type="inferred from homology"/>
<dbReference type="EMBL" id="CP157974">
    <property type="protein sequence ID" value="XBT83485.1"/>
    <property type="molecule type" value="Genomic_DNA"/>
</dbReference>
<dbReference type="Gene3D" id="3.10.430.100">
    <property type="entry name" value="Ribosomal protein L9, C-terminal domain"/>
    <property type="match status" value="1"/>
</dbReference>
<dbReference type="GO" id="GO:0006412">
    <property type="term" value="P:translation"/>
    <property type="evidence" value="ECO:0007669"/>
    <property type="project" value="UniProtKB-UniRule"/>
</dbReference>
<evidence type="ECO:0000256" key="4">
    <source>
        <dbReference type="ARBA" id="ARBA00022980"/>
    </source>
</evidence>
<name>A0AAU7R7M8_9ACTN</name>
<gene>
    <name evidence="7 9" type="primary">rplI</name>
    <name evidence="9" type="ORF">ABIH81_08460</name>
</gene>
<dbReference type="FunFam" id="3.40.5.10:FF:000003">
    <property type="entry name" value="50S ribosomal protein L9"/>
    <property type="match status" value="1"/>
</dbReference>
<feature type="domain" description="Ribosomal protein L9" evidence="8">
    <location>
        <begin position="13"/>
        <end position="40"/>
    </location>
</feature>
<dbReference type="GO" id="GO:1990904">
    <property type="term" value="C:ribonucleoprotein complex"/>
    <property type="evidence" value="ECO:0007669"/>
    <property type="project" value="UniProtKB-KW"/>
</dbReference>
<reference evidence="9" key="1">
    <citation type="submission" date="2024-06" db="EMBL/GenBank/DDBJ databases">
        <title>Micromonospora sp. strain HUAS YX12 genome sequences.</title>
        <authorList>
            <person name="Mo P."/>
        </authorList>
    </citation>
    <scope>NUCLEOTIDE SEQUENCE</scope>
    <source>
        <strain evidence="9">HUAS YX12</strain>
    </source>
</reference>
<dbReference type="NCBIfam" id="TIGR00158">
    <property type="entry name" value="L9"/>
    <property type="match status" value="1"/>
</dbReference>
<keyword evidence="5 7" id="KW-0687">Ribonucleoprotein</keyword>
<dbReference type="GO" id="GO:0019843">
    <property type="term" value="F:rRNA binding"/>
    <property type="evidence" value="ECO:0007669"/>
    <property type="project" value="UniProtKB-UniRule"/>
</dbReference>
<dbReference type="InterPro" id="IPR020070">
    <property type="entry name" value="Ribosomal_bL9_N"/>
</dbReference>
<evidence type="ECO:0000256" key="5">
    <source>
        <dbReference type="ARBA" id="ARBA00023274"/>
    </source>
</evidence>
<dbReference type="GO" id="GO:0003735">
    <property type="term" value="F:structural constituent of ribosome"/>
    <property type="evidence" value="ECO:0007669"/>
    <property type="project" value="InterPro"/>
</dbReference>
<dbReference type="InterPro" id="IPR020594">
    <property type="entry name" value="Ribosomal_bL9_bac/chp"/>
</dbReference>
<keyword evidence="2 7" id="KW-0699">rRNA-binding</keyword>
<dbReference type="Gene3D" id="3.40.5.10">
    <property type="entry name" value="Ribosomal protein L9, N-terminal domain"/>
    <property type="match status" value="1"/>
</dbReference>
<evidence type="ECO:0000256" key="7">
    <source>
        <dbReference type="HAMAP-Rule" id="MF_00503"/>
    </source>
</evidence>
<comment type="function">
    <text evidence="7">Binds to the 23S rRNA.</text>
</comment>
<dbReference type="SUPFAM" id="SSF55653">
    <property type="entry name" value="Ribosomal protein L9 C-domain"/>
    <property type="match status" value="1"/>
</dbReference>
<keyword evidence="3 7" id="KW-0694">RNA-binding</keyword>
<protein>
    <recommendedName>
        <fullName evidence="6 7">Large ribosomal subunit protein bL9</fullName>
    </recommendedName>
</protein>
<dbReference type="AlphaFoldDB" id="A0AAU7R7M8"/>
<dbReference type="InterPro" id="IPR036935">
    <property type="entry name" value="Ribosomal_bL9_N_sf"/>
</dbReference>
<dbReference type="PROSITE" id="PS00651">
    <property type="entry name" value="RIBOSOMAL_L9"/>
    <property type="match status" value="1"/>
</dbReference>
<dbReference type="InterPro" id="IPR000244">
    <property type="entry name" value="Ribosomal_bL9"/>
</dbReference>
<keyword evidence="4 7" id="KW-0689">Ribosomal protein</keyword>
<evidence type="ECO:0000313" key="9">
    <source>
        <dbReference type="EMBL" id="XBT83485.1"/>
    </source>
</evidence>
<comment type="similarity">
    <text evidence="1 7">Belongs to the bacterial ribosomal protein bL9 family.</text>
</comment>
<organism evidence="9">
    <name type="scientific">Micromonospora sp. HUAS YX12</name>
    <dbReference type="NCBI Taxonomy" id="3156396"/>
    <lineage>
        <taxon>Bacteria</taxon>
        <taxon>Bacillati</taxon>
        <taxon>Actinomycetota</taxon>
        <taxon>Actinomycetes</taxon>
        <taxon>Micromonosporales</taxon>
        <taxon>Micromonosporaceae</taxon>
        <taxon>Micromonospora</taxon>
    </lineage>
</organism>
<dbReference type="Pfam" id="PF03948">
    <property type="entry name" value="Ribosomal_L9_C"/>
    <property type="match status" value="1"/>
</dbReference>
<evidence type="ECO:0000259" key="8">
    <source>
        <dbReference type="PROSITE" id="PS00651"/>
    </source>
</evidence>
<evidence type="ECO:0000256" key="3">
    <source>
        <dbReference type="ARBA" id="ARBA00022884"/>
    </source>
</evidence>
<dbReference type="RefSeq" id="WP_349879783.1">
    <property type="nucleotide sequence ID" value="NZ_CP157974.1"/>
</dbReference>
<evidence type="ECO:0000256" key="1">
    <source>
        <dbReference type="ARBA" id="ARBA00010605"/>
    </source>
</evidence>
<dbReference type="SUPFAM" id="SSF55658">
    <property type="entry name" value="L9 N-domain-like"/>
    <property type="match status" value="1"/>
</dbReference>
<dbReference type="GO" id="GO:0005840">
    <property type="term" value="C:ribosome"/>
    <property type="evidence" value="ECO:0007669"/>
    <property type="project" value="UniProtKB-KW"/>
</dbReference>
<sequence>MKIILTQEVSGLGSPGDIVEVKDGFGRNYLLPQGFAIAWTKGAEKQVTVIKRARSAREIRDLGHATEVKAQIEGLKVNLKARAGDGGRLFGSVTPAEIVDAVKAAGGPTLDRRRLELPGHIKALGSYPVSIRLHPEVTAKFDLNVVKG</sequence>
<dbReference type="InterPro" id="IPR036791">
    <property type="entry name" value="Ribosomal_bL9_C_sf"/>
</dbReference>
<evidence type="ECO:0000256" key="2">
    <source>
        <dbReference type="ARBA" id="ARBA00022730"/>
    </source>
</evidence>
<dbReference type="InterPro" id="IPR020069">
    <property type="entry name" value="Ribosomal_bL9_C"/>
</dbReference>
<accession>A0AAU7R7M8</accession>
<dbReference type="InterPro" id="IPR009027">
    <property type="entry name" value="Ribosomal_bL9/RNase_H1_N"/>
</dbReference>
<dbReference type="Pfam" id="PF01281">
    <property type="entry name" value="Ribosomal_L9_N"/>
    <property type="match status" value="1"/>
</dbReference>